<name>A0A0C3NXJ7_PHLG1</name>
<accession>A0A0C3NXJ7</accession>
<protein>
    <recommendedName>
        <fullName evidence="1">NAD-dependent epimerase/dehydratase domain-containing protein</fullName>
    </recommendedName>
</protein>
<dbReference type="Proteomes" id="UP000053257">
    <property type="component" value="Unassembled WGS sequence"/>
</dbReference>
<keyword evidence="3" id="KW-1185">Reference proteome</keyword>
<dbReference type="HOGENOM" id="CLU_007383_6_5_1"/>
<dbReference type="SUPFAM" id="SSF51735">
    <property type="entry name" value="NAD(P)-binding Rossmann-fold domains"/>
    <property type="match status" value="1"/>
</dbReference>
<gene>
    <name evidence="2" type="ORF">PHLGIDRAFT_273946</name>
</gene>
<dbReference type="PANTHER" id="PTHR12126:SF11">
    <property type="entry name" value="NADH DEHYDROGENASE [UBIQUINONE] 1 ALPHA SUBCOMPLEX SUBUNIT 9, MITOCHONDRIAL"/>
    <property type="match status" value="1"/>
</dbReference>
<reference evidence="2 3" key="1">
    <citation type="journal article" date="2014" name="PLoS Genet.">
        <title>Analysis of the Phlebiopsis gigantea genome, transcriptome and secretome provides insight into its pioneer colonization strategies of wood.</title>
        <authorList>
            <person name="Hori C."/>
            <person name="Ishida T."/>
            <person name="Igarashi K."/>
            <person name="Samejima M."/>
            <person name="Suzuki H."/>
            <person name="Master E."/>
            <person name="Ferreira P."/>
            <person name="Ruiz-Duenas F.J."/>
            <person name="Held B."/>
            <person name="Canessa P."/>
            <person name="Larrondo L.F."/>
            <person name="Schmoll M."/>
            <person name="Druzhinina I.S."/>
            <person name="Kubicek C.P."/>
            <person name="Gaskell J.A."/>
            <person name="Kersten P."/>
            <person name="St John F."/>
            <person name="Glasner J."/>
            <person name="Sabat G."/>
            <person name="Splinter BonDurant S."/>
            <person name="Syed K."/>
            <person name="Yadav J."/>
            <person name="Mgbeahuruike A.C."/>
            <person name="Kovalchuk A."/>
            <person name="Asiegbu F.O."/>
            <person name="Lackner G."/>
            <person name="Hoffmeister D."/>
            <person name="Rencoret J."/>
            <person name="Gutierrez A."/>
            <person name="Sun H."/>
            <person name="Lindquist E."/>
            <person name="Barry K."/>
            <person name="Riley R."/>
            <person name="Grigoriev I.V."/>
            <person name="Henrissat B."/>
            <person name="Kues U."/>
            <person name="Berka R.M."/>
            <person name="Martinez A.T."/>
            <person name="Covert S.F."/>
            <person name="Blanchette R.A."/>
            <person name="Cullen D."/>
        </authorList>
    </citation>
    <scope>NUCLEOTIDE SEQUENCE [LARGE SCALE GENOMIC DNA]</scope>
    <source>
        <strain evidence="2 3">11061_1 CR5-6</strain>
    </source>
</reference>
<dbReference type="Gene3D" id="3.40.50.720">
    <property type="entry name" value="NAD(P)-binding Rossmann-like Domain"/>
    <property type="match status" value="1"/>
</dbReference>
<evidence type="ECO:0000313" key="3">
    <source>
        <dbReference type="Proteomes" id="UP000053257"/>
    </source>
</evidence>
<dbReference type="Pfam" id="PF01370">
    <property type="entry name" value="Epimerase"/>
    <property type="match status" value="1"/>
</dbReference>
<dbReference type="InterPro" id="IPR051207">
    <property type="entry name" value="ComplexI_NDUFA9_subunit"/>
</dbReference>
<evidence type="ECO:0000259" key="1">
    <source>
        <dbReference type="Pfam" id="PF01370"/>
    </source>
</evidence>
<dbReference type="GO" id="GO:0044877">
    <property type="term" value="F:protein-containing complex binding"/>
    <property type="evidence" value="ECO:0007669"/>
    <property type="project" value="TreeGrafter"/>
</dbReference>
<dbReference type="EMBL" id="KN840458">
    <property type="protein sequence ID" value="KIP10139.1"/>
    <property type="molecule type" value="Genomic_DNA"/>
</dbReference>
<sequence length="324" mass="35544">MVAKVVICGAGFLGSSVAKLILSTANNAPRRVQLLSRKPSTTQDAISKDLNPTDLERLEKPADADITKPDTLSAAIKDADVVVSLVGIMHGSMEDFERIQWRGAENVARAARDARAKLIHISAIGADTSSNVPYERTKALGEDAVLSLCPDATVIRPSILFGPGDGFFGRFAQLSKVLPVMPVFGGGKSRFQPVYVEDVARLVEIISRRDIALRSAVDGKTIEVGGPDVFSYREIMELVLRYTNRKRPIVSVPYGIGTMQGFFLERLPTNMFTLTRAQVEQLKKDNIVNPATFDRSPPFEDILQKEGYGLHSVHDILPTYLFDV</sequence>
<dbReference type="InterPro" id="IPR036291">
    <property type="entry name" value="NAD(P)-bd_dom_sf"/>
</dbReference>
<organism evidence="2 3">
    <name type="scientific">Phlebiopsis gigantea (strain 11061_1 CR5-6)</name>
    <name type="common">White-rot fungus</name>
    <name type="synonym">Peniophora gigantea</name>
    <dbReference type="NCBI Taxonomy" id="745531"/>
    <lineage>
        <taxon>Eukaryota</taxon>
        <taxon>Fungi</taxon>
        <taxon>Dikarya</taxon>
        <taxon>Basidiomycota</taxon>
        <taxon>Agaricomycotina</taxon>
        <taxon>Agaricomycetes</taxon>
        <taxon>Polyporales</taxon>
        <taxon>Phanerochaetaceae</taxon>
        <taxon>Phlebiopsis</taxon>
    </lineage>
</organism>
<dbReference type="GO" id="GO:0005739">
    <property type="term" value="C:mitochondrion"/>
    <property type="evidence" value="ECO:0007669"/>
    <property type="project" value="TreeGrafter"/>
</dbReference>
<feature type="domain" description="NAD-dependent epimerase/dehydratase" evidence="1">
    <location>
        <begin position="7"/>
        <end position="208"/>
    </location>
</feature>
<dbReference type="CDD" id="cd05271">
    <property type="entry name" value="NDUFA9_like_SDR_a"/>
    <property type="match status" value="1"/>
</dbReference>
<dbReference type="AlphaFoldDB" id="A0A0C3NXJ7"/>
<dbReference type="InterPro" id="IPR001509">
    <property type="entry name" value="Epimerase_deHydtase"/>
</dbReference>
<dbReference type="OrthoDB" id="275457at2759"/>
<dbReference type="PANTHER" id="PTHR12126">
    <property type="entry name" value="NADH-UBIQUINONE OXIDOREDUCTASE 39 KDA SUBUNIT-RELATED"/>
    <property type="match status" value="1"/>
</dbReference>
<dbReference type="STRING" id="745531.A0A0C3NXJ7"/>
<proteinExistence type="predicted"/>
<evidence type="ECO:0000313" key="2">
    <source>
        <dbReference type="EMBL" id="KIP10139.1"/>
    </source>
</evidence>